<sequence>MAAPRYHVFVGAETGLLKGHHTVLKQCGNLICSSLFQIYAGIRSQTVKTFCPNSGICKDVFEVKGGEGPIKGLGVVNSSRHLVTCVSSGLLRVWAKDGSTEFRAVYQSFHLSASHLAYRQETEVGADVFRMRQHPRKEGIVATGGKENEPQVVGPGKLAEARLHGEKIVPVWVTDMDFLKDSEKIIAITGHHQVRVYDPNCRQRRPVVDFEFDEYPLTCLSLTPRPEQVVVGNSHGRVGLLDIRRKGMVHVYKGVAGSIRAVCCHPTLPIVASCGLDRFVRVHDLHSRLLITKLYLKSRLNCLLMRTDFTIEDEEENKDREEATIDDELWEEMEEVDEATDVSAKKASTKRSCRATMTKSKKRRKSIKQDG</sequence>
<dbReference type="GO" id="GO:0042273">
    <property type="term" value="P:ribosomal large subunit biogenesis"/>
    <property type="evidence" value="ECO:0007669"/>
    <property type="project" value="InterPro"/>
</dbReference>
<accession>A0A9J6E174</accession>
<dbReference type="Gene3D" id="2.130.10.10">
    <property type="entry name" value="YVTN repeat-like/Quinoprotein amine dehydrogenase"/>
    <property type="match status" value="1"/>
</dbReference>
<dbReference type="SUPFAM" id="SSF50978">
    <property type="entry name" value="WD40 repeat-like"/>
    <property type="match status" value="1"/>
</dbReference>
<dbReference type="Pfam" id="PF00400">
    <property type="entry name" value="WD40"/>
    <property type="match status" value="1"/>
</dbReference>
<evidence type="ECO:0008006" key="4">
    <source>
        <dbReference type="Google" id="ProtNLM"/>
    </source>
</evidence>
<reference evidence="2" key="1">
    <citation type="journal article" date="2020" name="Cell">
        <title>Large-Scale Comparative Analyses of Tick Genomes Elucidate Their Genetic Diversity and Vector Capacities.</title>
        <authorList>
            <consortium name="Tick Genome and Microbiome Consortium (TIGMIC)"/>
            <person name="Jia N."/>
            <person name="Wang J."/>
            <person name="Shi W."/>
            <person name="Du L."/>
            <person name="Sun Y."/>
            <person name="Zhan W."/>
            <person name="Jiang J.F."/>
            <person name="Wang Q."/>
            <person name="Zhang B."/>
            <person name="Ji P."/>
            <person name="Bell-Sakyi L."/>
            <person name="Cui X.M."/>
            <person name="Yuan T.T."/>
            <person name="Jiang B.G."/>
            <person name="Yang W.F."/>
            <person name="Lam T.T."/>
            <person name="Chang Q.C."/>
            <person name="Ding S.J."/>
            <person name="Wang X.J."/>
            <person name="Zhu J.G."/>
            <person name="Ruan X.D."/>
            <person name="Zhao L."/>
            <person name="Wei J.T."/>
            <person name="Ye R.Z."/>
            <person name="Que T.C."/>
            <person name="Du C.H."/>
            <person name="Zhou Y.H."/>
            <person name="Cheng J.X."/>
            <person name="Dai P.F."/>
            <person name="Guo W.B."/>
            <person name="Han X.H."/>
            <person name="Huang E.J."/>
            <person name="Li L.F."/>
            <person name="Wei W."/>
            <person name="Gao Y.C."/>
            <person name="Liu J.Z."/>
            <person name="Shao H.Z."/>
            <person name="Wang X."/>
            <person name="Wang C.C."/>
            <person name="Yang T.C."/>
            <person name="Huo Q.B."/>
            <person name="Li W."/>
            <person name="Chen H.Y."/>
            <person name="Chen S.E."/>
            <person name="Zhou L.G."/>
            <person name="Ni X.B."/>
            <person name="Tian J.H."/>
            <person name="Sheng Y."/>
            <person name="Liu T."/>
            <person name="Pan Y.S."/>
            <person name="Xia L.Y."/>
            <person name="Li J."/>
            <person name="Zhao F."/>
            <person name="Cao W.C."/>
        </authorList>
    </citation>
    <scope>NUCLEOTIDE SEQUENCE</scope>
    <source>
        <strain evidence="2">Rmic-2018</strain>
    </source>
</reference>
<dbReference type="InterPro" id="IPR001680">
    <property type="entry name" value="WD40_rpt"/>
</dbReference>
<evidence type="ECO:0000256" key="1">
    <source>
        <dbReference type="SAM" id="MobiDB-lite"/>
    </source>
</evidence>
<feature type="compositionally biased region" description="Basic residues" evidence="1">
    <location>
        <begin position="347"/>
        <end position="371"/>
    </location>
</feature>
<protein>
    <recommendedName>
        <fullName evidence="4">Ribosome biogenesis protein NSA1</fullName>
    </recommendedName>
</protein>
<gene>
    <name evidence="2" type="ORF">HPB51_014198</name>
</gene>
<dbReference type="EMBL" id="JABSTU010000006">
    <property type="protein sequence ID" value="KAH8028243.1"/>
    <property type="molecule type" value="Genomic_DNA"/>
</dbReference>
<feature type="region of interest" description="Disordered" evidence="1">
    <location>
        <begin position="337"/>
        <end position="371"/>
    </location>
</feature>
<keyword evidence="3" id="KW-1185">Reference proteome</keyword>
<dbReference type="GO" id="GO:0030687">
    <property type="term" value="C:preribosome, large subunit precursor"/>
    <property type="evidence" value="ECO:0007669"/>
    <property type="project" value="TreeGrafter"/>
</dbReference>
<evidence type="ECO:0000313" key="3">
    <source>
        <dbReference type="Proteomes" id="UP000821866"/>
    </source>
</evidence>
<dbReference type="InterPro" id="IPR036322">
    <property type="entry name" value="WD40_repeat_dom_sf"/>
</dbReference>
<name>A0A9J6E174_RHIMP</name>
<dbReference type="PANTHER" id="PTHR16038">
    <property type="entry name" value="NOP SEVEN ASSOCIATED PROTEIN 1"/>
    <property type="match status" value="1"/>
</dbReference>
<evidence type="ECO:0000313" key="2">
    <source>
        <dbReference type="EMBL" id="KAH8028243.1"/>
    </source>
</evidence>
<dbReference type="PANTHER" id="PTHR16038:SF4">
    <property type="entry name" value="WD REPEAT-CONTAINING PROTEIN 74"/>
    <property type="match status" value="1"/>
</dbReference>
<dbReference type="VEuPathDB" id="VectorBase:LOC119166864"/>
<dbReference type="Proteomes" id="UP000821866">
    <property type="component" value="Chromosome 4"/>
</dbReference>
<reference evidence="2" key="2">
    <citation type="submission" date="2021-09" db="EMBL/GenBank/DDBJ databases">
        <authorList>
            <person name="Jia N."/>
            <person name="Wang J."/>
            <person name="Shi W."/>
            <person name="Du L."/>
            <person name="Sun Y."/>
            <person name="Zhan W."/>
            <person name="Jiang J."/>
            <person name="Wang Q."/>
            <person name="Zhang B."/>
            <person name="Ji P."/>
            <person name="Sakyi L.B."/>
            <person name="Cui X."/>
            <person name="Yuan T."/>
            <person name="Jiang B."/>
            <person name="Yang W."/>
            <person name="Lam T.T.-Y."/>
            <person name="Chang Q."/>
            <person name="Ding S."/>
            <person name="Wang X."/>
            <person name="Zhu J."/>
            <person name="Ruan X."/>
            <person name="Zhao L."/>
            <person name="Wei J."/>
            <person name="Que T."/>
            <person name="Du C."/>
            <person name="Cheng J."/>
            <person name="Dai P."/>
            <person name="Han X."/>
            <person name="Huang E."/>
            <person name="Gao Y."/>
            <person name="Liu J."/>
            <person name="Shao H."/>
            <person name="Ye R."/>
            <person name="Li L."/>
            <person name="Wei W."/>
            <person name="Wang X."/>
            <person name="Wang C."/>
            <person name="Huo Q."/>
            <person name="Li W."/>
            <person name="Guo W."/>
            <person name="Chen H."/>
            <person name="Chen S."/>
            <person name="Zhou L."/>
            <person name="Zhou L."/>
            <person name="Ni X."/>
            <person name="Tian J."/>
            <person name="Zhou Y."/>
            <person name="Sheng Y."/>
            <person name="Liu T."/>
            <person name="Pan Y."/>
            <person name="Xia L."/>
            <person name="Li J."/>
            <person name="Zhao F."/>
            <person name="Cao W."/>
        </authorList>
    </citation>
    <scope>NUCLEOTIDE SEQUENCE</scope>
    <source>
        <strain evidence="2">Rmic-2018</strain>
        <tissue evidence="2">Larvae</tissue>
    </source>
</reference>
<dbReference type="InterPro" id="IPR015943">
    <property type="entry name" value="WD40/YVTN_repeat-like_dom_sf"/>
</dbReference>
<dbReference type="AlphaFoldDB" id="A0A9J6E174"/>
<organism evidence="2 3">
    <name type="scientific">Rhipicephalus microplus</name>
    <name type="common">Cattle tick</name>
    <name type="synonym">Boophilus microplus</name>
    <dbReference type="NCBI Taxonomy" id="6941"/>
    <lineage>
        <taxon>Eukaryota</taxon>
        <taxon>Metazoa</taxon>
        <taxon>Ecdysozoa</taxon>
        <taxon>Arthropoda</taxon>
        <taxon>Chelicerata</taxon>
        <taxon>Arachnida</taxon>
        <taxon>Acari</taxon>
        <taxon>Parasitiformes</taxon>
        <taxon>Ixodida</taxon>
        <taxon>Ixodoidea</taxon>
        <taxon>Ixodidae</taxon>
        <taxon>Rhipicephalinae</taxon>
        <taxon>Rhipicephalus</taxon>
        <taxon>Boophilus</taxon>
    </lineage>
</organism>
<comment type="caution">
    <text evidence="2">The sequence shown here is derived from an EMBL/GenBank/DDBJ whole genome shotgun (WGS) entry which is preliminary data.</text>
</comment>
<dbReference type="InterPro" id="IPR037379">
    <property type="entry name" value="WDR74/Nsa1"/>
</dbReference>
<dbReference type="SMART" id="SM00320">
    <property type="entry name" value="WD40"/>
    <property type="match status" value="4"/>
</dbReference>
<proteinExistence type="predicted"/>
<dbReference type="GO" id="GO:0005730">
    <property type="term" value="C:nucleolus"/>
    <property type="evidence" value="ECO:0007669"/>
    <property type="project" value="InterPro"/>
</dbReference>